<evidence type="ECO:0000313" key="2">
    <source>
        <dbReference type="Proteomes" id="UP000887013"/>
    </source>
</evidence>
<dbReference type="AlphaFoldDB" id="A0A8X6NXF3"/>
<evidence type="ECO:0000313" key="1">
    <source>
        <dbReference type="EMBL" id="GFT36952.1"/>
    </source>
</evidence>
<sequence>MEWNKRHGDWHRTRRCTQSQIVIQSPPLAQDSLGEQRDELRRMGTTCLDISPGFTAGAAATVVKMVVQERLLKCFRLRTLSS</sequence>
<dbReference type="EMBL" id="BMAW01014000">
    <property type="protein sequence ID" value="GFT36952.1"/>
    <property type="molecule type" value="Genomic_DNA"/>
</dbReference>
<gene>
    <name evidence="1" type="ORF">NPIL_91661</name>
</gene>
<protein>
    <submittedName>
        <fullName evidence="1">Uncharacterized protein</fullName>
    </submittedName>
</protein>
<dbReference type="OrthoDB" id="10368814at2759"/>
<organism evidence="1 2">
    <name type="scientific">Nephila pilipes</name>
    <name type="common">Giant wood spider</name>
    <name type="synonym">Nephila maculata</name>
    <dbReference type="NCBI Taxonomy" id="299642"/>
    <lineage>
        <taxon>Eukaryota</taxon>
        <taxon>Metazoa</taxon>
        <taxon>Ecdysozoa</taxon>
        <taxon>Arthropoda</taxon>
        <taxon>Chelicerata</taxon>
        <taxon>Arachnida</taxon>
        <taxon>Araneae</taxon>
        <taxon>Araneomorphae</taxon>
        <taxon>Entelegynae</taxon>
        <taxon>Araneoidea</taxon>
        <taxon>Nephilidae</taxon>
        <taxon>Nephila</taxon>
    </lineage>
</organism>
<dbReference type="Proteomes" id="UP000887013">
    <property type="component" value="Unassembled WGS sequence"/>
</dbReference>
<reference evidence="1" key="1">
    <citation type="submission" date="2020-08" db="EMBL/GenBank/DDBJ databases">
        <title>Multicomponent nature underlies the extraordinary mechanical properties of spider dragline silk.</title>
        <authorList>
            <person name="Kono N."/>
            <person name="Nakamura H."/>
            <person name="Mori M."/>
            <person name="Yoshida Y."/>
            <person name="Ohtoshi R."/>
            <person name="Malay A.D."/>
            <person name="Moran D.A.P."/>
            <person name="Tomita M."/>
            <person name="Numata K."/>
            <person name="Arakawa K."/>
        </authorList>
    </citation>
    <scope>NUCLEOTIDE SEQUENCE</scope>
</reference>
<name>A0A8X6NXF3_NEPPI</name>
<accession>A0A8X6NXF3</accession>
<proteinExistence type="predicted"/>
<keyword evidence="2" id="KW-1185">Reference proteome</keyword>
<comment type="caution">
    <text evidence="1">The sequence shown here is derived from an EMBL/GenBank/DDBJ whole genome shotgun (WGS) entry which is preliminary data.</text>
</comment>